<keyword evidence="2" id="KW-1185">Reference proteome</keyword>
<sequence length="98" mass="11524">MCELIFITQRLDYINVRGKHLNSSIRNKSLYIIDIIELEKKIRFRDNRPFEFVNRATTTDRTSPVGFTLHVRDPTVVYLNNPLALAFICCYNDRTSDI</sequence>
<accession>A0ABD1ZX40</accession>
<dbReference type="EMBL" id="JAUDFV010000164">
    <property type="protein sequence ID" value="KAL2712898.1"/>
    <property type="molecule type" value="Genomic_DNA"/>
</dbReference>
<gene>
    <name evidence="1" type="ORF">V1478_017489</name>
</gene>
<evidence type="ECO:0000313" key="2">
    <source>
        <dbReference type="Proteomes" id="UP001607302"/>
    </source>
</evidence>
<evidence type="ECO:0000313" key="1">
    <source>
        <dbReference type="EMBL" id="KAL2712898.1"/>
    </source>
</evidence>
<protein>
    <submittedName>
        <fullName evidence="1">Uncharacterized protein</fullName>
    </submittedName>
</protein>
<proteinExistence type="predicted"/>
<organism evidence="1 2">
    <name type="scientific">Vespula squamosa</name>
    <name type="common">Southern yellow jacket</name>
    <name type="synonym">Wasp</name>
    <dbReference type="NCBI Taxonomy" id="30214"/>
    <lineage>
        <taxon>Eukaryota</taxon>
        <taxon>Metazoa</taxon>
        <taxon>Ecdysozoa</taxon>
        <taxon>Arthropoda</taxon>
        <taxon>Hexapoda</taxon>
        <taxon>Insecta</taxon>
        <taxon>Pterygota</taxon>
        <taxon>Neoptera</taxon>
        <taxon>Endopterygota</taxon>
        <taxon>Hymenoptera</taxon>
        <taxon>Apocrita</taxon>
        <taxon>Aculeata</taxon>
        <taxon>Vespoidea</taxon>
        <taxon>Vespidae</taxon>
        <taxon>Vespinae</taxon>
        <taxon>Vespula</taxon>
    </lineage>
</organism>
<name>A0ABD1ZX40_VESSQ</name>
<dbReference type="AlphaFoldDB" id="A0ABD1ZX40"/>
<comment type="caution">
    <text evidence="1">The sequence shown here is derived from an EMBL/GenBank/DDBJ whole genome shotgun (WGS) entry which is preliminary data.</text>
</comment>
<reference evidence="1 2" key="1">
    <citation type="journal article" date="2024" name="Ann. Entomol. Soc. Am.">
        <title>Genomic analyses of the southern and eastern yellowjacket wasps (Hymenoptera: Vespidae) reveal evolutionary signatures of social life.</title>
        <authorList>
            <person name="Catto M.A."/>
            <person name="Caine P.B."/>
            <person name="Orr S.E."/>
            <person name="Hunt B.G."/>
            <person name="Goodisman M.A.D."/>
        </authorList>
    </citation>
    <scope>NUCLEOTIDE SEQUENCE [LARGE SCALE GENOMIC DNA]</scope>
    <source>
        <strain evidence="1">233</strain>
        <tissue evidence="1">Head and thorax</tissue>
    </source>
</reference>
<dbReference type="Proteomes" id="UP001607302">
    <property type="component" value="Unassembled WGS sequence"/>
</dbReference>